<reference evidence="1 2" key="1">
    <citation type="submission" date="2024-02" db="EMBL/GenBank/DDBJ databases">
        <title>De novo assembly and annotation of 12 fungi associated with fruit tree decline syndrome in Ontario, Canada.</title>
        <authorList>
            <person name="Sulman M."/>
            <person name="Ellouze W."/>
            <person name="Ilyukhin E."/>
        </authorList>
    </citation>
    <scope>NUCLEOTIDE SEQUENCE [LARGE SCALE GENOMIC DNA]</scope>
    <source>
        <strain evidence="1 2">M1-105</strain>
    </source>
</reference>
<dbReference type="SUPFAM" id="SSF53067">
    <property type="entry name" value="Actin-like ATPase domain"/>
    <property type="match status" value="2"/>
</dbReference>
<dbReference type="PANTHER" id="PTHR14187">
    <property type="entry name" value="ALPHA KINASE/ELONGATION FACTOR 2 KINASE"/>
    <property type="match status" value="1"/>
</dbReference>
<evidence type="ECO:0000313" key="2">
    <source>
        <dbReference type="Proteomes" id="UP001521116"/>
    </source>
</evidence>
<accession>A0ABR3SB29</accession>
<evidence type="ECO:0008006" key="3">
    <source>
        <dbReference type="Google" id="ProtNLM"/>
    </source>
</evidence>
<keyword evidence="2" id="KW-1185">Reference proteome</keyword>
<dbReference type="CDD" id="cd10170">
    <property type="entry name" value="ASKHA_NBD_HSP70"/>
    <property type="match status" value="1"/>
</dbReference>
<gene>
    <name evidence="1" type="ORF">SLS56_011655</name>
</gene>
<proteinExistence type="predicted"/>
<dbReference type="EMBL" id="JAJVDC020000291">
    <property type="protein sequence ID" value="KAL1615853.1"/>
    <property type="molecule type" value="Genomic_DNA"/>
</dbReference>
<dbReference type="Proteomes" id="UP001521116">
    <property type="component" value="Unassembled WGS sequence"/>
</dbReference>
<sequence>MSACTRDAKRKEIISKALKAGIWIQPRHPTVHQFSNWPRGGTNEKTPTLVLLSTGCFRVTADGPVGFSILRYNEGDPTRYLWGAEIQDDDTRYEWFKLDLESPQRSVEKSNLAAVYPSGVAMPRGYIPPEKLTVDYLKALREHAVKQLQDTLTRNNILINLSSSIDYVVTIPAIWSAKAKDLTRSCASQAGMGDPDDIKVITEPEAAAMFELKERPPDDLQIGDTFVLCDAGGGTVDLISYTIKAMNPLPVVEEAVSGSGGRCGSSILNRIFSQWLRNKLSDEPEWEEEVLSVALDEFEKMKKTFNPTKYPNYAIRLPKFWSKPRKNINRGNLNLSVRDIELIFKPVVKEIRSLVMDQINRAKQRPKSVILVGGFGQSDYLMLYLQKAVGRDIKVTKGVNPVVAVVKGAVLYGLSNVRPRAHVRVDSRKARMNWGTEAMERFDPVIHDVRRRVVDQFSGGPMVPTMQWFMRKEDKVEDRAPKALHFYYEREVAHGAPKEIKMTIYTSESTPAPRYSDPTVTEFAKLKADLSGLDESDLFREQGADNQLYYKLDFDIEMKCHSASISYTLLYKEKRYHKLVQADYV</sequence>
<dbReference type="Gene3D" id="3.30.420.40">
    <property type="match status" value="2"/>
</dbReference>
<protein>
    <recommendedName>
        <fullName evidence="3">Actin-like ATPase domain-containing protein</fullName>
    </recommendedName>
</protein>
<dbReference type="Gene3D" id="3.90.640.10">
    <property type="entry name" value="Actin, Chain A, domain 4"/>
    <property type="match status" value="1"/>
</dbReference>
<dbReference type="PANTHER" id="PTHR14187:SF5">
    <property type="entry name" value="HEAT SHOCK 70 KDA PROTEIN 12A"/>
    <property type="match status" value="1"/>
</dbReference>
<dbReference type="InterPro" id="IPR043129">
    <property type="entry name" value="ATPase_NBD"/>
</dbReference>
<comment type="caution">
    <text evidence="1">The sequence shown here is derived from an EMBL/GenBank/DDBJ whole genome shotgun (WGS) entry which is preliminary data.</text>
</comment>
<name>A0ABR3SB29_9PEZI</name>
<organism evidence="1 2">
    <name type="scientific">Neofusicoccum ribis</name>
    <dbReference type="NCBI Taxonomy" id="45134"/>
    <lineage>
        <taxon>Eukaryota</taxon>
        <taxon>Fungi</taxon>
        <taxon>Dikarya</taxon>
        <taxon>Ascomycota</taxon>
        <taxon>Pezizomycotina</taxon>
        <taxon>Dothideomycetes</taxon>
        <taxon>Dothideomycetes incertae sedis</taxon>
        <taxon>Botryosphaeriales</taxon>
        <taxon>Botryosphaeriaceae</taxon>
        <taxon>Neofusicoccum</taxon>
    </lineage>
</organism>
<evidence type="ECO:0000313" key="1">
    <source>
        <dbReference type="EMBL" id="KAL1615853.1"/>
    </source>
</evidence>